<comment type="caution">
    <text evidence="1">The sequence shown here is derived from an EMBL/GenBank/DDBJ whole genome shotgun (WGS) entry which is preliminary data.</text>
</comment>
<gene>
    <name evidence="1" type="ORF">GOP47_0011172</name>
</gene>
<dbReference type="AlphaFoldDB" id="A0A9D4US96"/>
<name>A0A9D4US96_ADICA</name>
<protein>
    <submittedName>
        <fullName evidence="1">Uncharacterized protein</fullName>
    </submittedName>
</protein>
<sequence length="172" mass="19568">MDCLSRKLHFLLPLPQLRYIIPRLSMASRLAPQGYSVNFVKAEKSPSFVATLNGEKHDLAEIDASSWPIDRENSLFNVLKHSSLPEERHGMVEKMVQHPLVLLGCQCHEAVTHPGYYADLASQRVVQQGHFQSGQPDLASQRGWCNRDIFSWVNQEVDNWCHQCVKMLSNDA</sequence>
<dbReference type="Proteomes" id="UP000886520">
    <property type="component" value="Chromosome 11"/>
</dbReference>
<proteinExistence type="predicted"/>
<reference evidence="1" key="1">
    <citation type="submission" date="2021-01" db="EMBL/GenBank/DDBJ databases">
        <title>Adiantum capillus-veneris genome.</title>
        <authorList>
            <person name="Fang Y."/>
            <person name="Liao Q."/>
        </authorList>
    </citation>
    <scope>NUCLEOTIDE SEQUENCE</scope>
    <source>
        <strain evidence="1">H3</strain>
        <tissue evidence="1">Leaf</tissue>
    </source>
</reference>
<keyword evidence="2" id="KW-1185">Reference proteome</keyword>
<evidence type="ECO:0000313" key="1">
    <source>
        <dbReference type="EMBL" id="KAI5073159.1"/>
    </source>
</evidence>
<evidence type="ECO:0000313" key="2">
    <source>
        <dbReference type="Proteomes" id="UP000886520"/>
    </source>
</evidence>
<organism evidence="1 2">
    <name type="scientific">Adiantum capillus-veneris</name>
    <name type="common">Maidenhair fern</name>
    <dbReference type="NCBI Taxonomy" id="13818"/>
    <lineage>
        <taxon>Eukaryota</taxon>
        <taxon>Viridiplantae</taxon>
        <taxon>Streptophyta</taxon>
        <taxon>Embryophyta</taxon>
        <taxon>Tracheophyta</taxon>
        <taxon>Polypodiopsida</taxon>
        <taxon>Polypodiidae</taxon>
        <taxon>Polypodiales</taxon>
        <taxon>Pteridineae</taxon>
        <taxon>Pteridaceae</taxon>
        <taxon>Vittarioideae</taxon>
        <taxon>Adiantum</taxon>
    </lineage>
</organism>
<accession>A0A9D4US96</accession>
<dbReference type="EMBL" id="JABFUD020000011">
    <property type="protein sequence ID" value="KAI5073159.1"/>
    <property type="molecule type" value="Genomic_DNA"/>
</dbReference>